<evidence type="ECO:0000259" key="1">
    <source>
        <dbReference type="Pfam" id="PF26192"/>
    </source>
</evidence>
<reference evidence="2 3" key="1">
    <citation type="submission" date="2019-07" db="EMBL/GenBank/DDBJ databases">
        <title>De Novo Assembly of kiwifruit Actinidia rufa.</title>
        <authorList>
            <person name="Sugita-Konishi S."/>
            <person name="Sato K."/>
            <person name="Mori E."/>
            <person name="Abe Y."/>
            <person name="Kisaki G."/>
            <person name="Hamano K."/>
            <person name="Suezawa K."/>
            <person name="Otani M."/>
            <person name="Fukuda T."/>
            <person name="Manabe T."/>
            <person name="Gomi K."/>
            <person name="Tabuchi M."/>
            <person name="Akimitsu K."/>
            <person name="Kataoka I."/>
        </authorList>
    </citation>
    <scope>NUCLEOTIDE SEQUENCE [LARGE SCALE GENOMIC DNA]</scope>
    <source>
        <strain evidence="3">cv. Fuchu</strain>
    </source>
</reference>
<evidence type="ECO:0000313" key="3">
    <source>
        <dbReference type="Proteomes" id="UP000585474"/>
    </source>
</evidence>
<protein>
    <recommendedName>
        <fullName evidence="1">MGRN1/RNF157-like N-terminal domain-containing protein</fullName>
    </recommendedName>
</protein>
<dbReference type="OrthoDB" id="1742245at2759"/>
<feature type="domain" description="MGRN1/RNF157-like N-terminal" evidence="1">
    <location>
        <begin position="41"/>
        <end position="74"/>
    </location>
</feature>
<dbReference type="Pfam" id="PF26192">
    <property type="entry name" value="RNF157-like_N"/>
    <property type="match status" value="1"/>
</dbReference>
<proteinExistence type="predicted"/>
<sequence length="81" mass="9385">MMGQSNHHPHYSNQYNGWLEFQPPPPSYVDHQSAKKLKNDINVHKDSIRILVDEQYPDYRLVSFTFDAMVDGSNLVSDCAF</sequence>
<evidence type="ECO:0000313" key="2">
    <source>
        <dbReference type="EMBL" id="GFY94854.1"/>
    </source>
</evidence>
<comment type="caution">
    <text evidence="2">The sequence shown here is derived from an EMBL/GenBank/DDBJ whole genome shotgun (WGS) entry which is preliminary data.</text>
</comment>
<gene>
    <name evidence="2" type="ORF">Acr_10g0002390</name>
</gene>
<dbReference type="AlphaFoldDB" id="A0A7J0F827"/>
<dbReference type="EMBL" id="BJWL01000010">
    <property type="protein sequence ID" value="GFY94854.1"/>
    <property type="molecule type" value="Genomic_DNA"/>
</dbReference>
<accession>A0A7J0F827</accession>
<organism evidence="2 3">
    <name type="scientific">Actinidia rufa</name>
    <dbReference type="NCBI Taxonomy" id="165716"/>
    <lineage>
        <taxon>Eukaryota</taxon>
        <taxon>Viridiplantae</taxon>
        <taxon>Streptophyta</taxon>
        <taxon>Embryophyta</taxon>
        <taxon>Tracheophyta</taxon>
        <taxon>Spermatophyta</taxon>
        <taxon>Magnoliopsida</taxon>
        <taxon>eudicotyledons</taxon>
        <taxon>Gunneridae</taxon>
        <taxon>Pentapetalae</taxon>
        <taxon>asterids</taxon>
        <taxon>Ericales</taxon>
        <taxon>Actinidiaceae</taxon>
        <taxon>Actinidia</taxon>
    </lineage>
</organism>
<keyword evidence="3" id="KW-1185">Reference proteome</keyword>
<dbReference type="InterPro" id="IPR058981">
    <property type="entry name" value="MGRN1/RNF157-like_N"/>
</dbReference>
<name>A0A7J0F827_9ERIC</name>
<dbReference type="Proteomes" id="UP000585474">
    <property type="component" value="Unassembled WGS sequence"/>
</dbReference>